<dbReference type="EMBL" id="CAJVPM010022734">
    <property type="protein sequence ID" value="CAG8646446.1"/>
    <property type="molecule type" value="Genomic_DNA"/>
</dbReference>
<sequence>MIVNNKQATNGTSNSSDAWTPSSWQTKKIKQNVSYEDQEHLQKVIKNLDHVPPLVTPAEINKLRYQLKQVALSKAFLLQGGDCAELFEYCSQEPIESKLKVLLQMSLVLTWGARIPVVRMAR</sequence>
<dbReference type="Proteomes" id="UP000789860">
    <property type="component" value="Unassembled WGS sequence"/>
</dbReference>
<feature type="non-terminal residue" evidence="1">
    <location>
        <position position="122"/>
    </location>
</feature>
<organism evidence="1 2">
    <name type="scientific">Scutellospora calospora</name>
    <dbReference type="NCBI Taxonomy" id="85575"/>
    <lineage>
        <taxon>Eukaryota</taxon>
        <taxon>Fungi</taxon>
        <taxon>Fungi incertae sedis</taxon>
        <taxon>Mucoromycota</taxon>
        <taxon>Glomeromycotina</taxon>
        <taxon>Glomeromycetes</taxon>
        <taxon>Diversisporales</taxon>
        <taxon>Gigasporaceae</taxon>
        <taxon>Scutellospora</taxon>
    </lineage>
</organism>
<evidence type="ECO:0000313" key="1">
    <source>
        <dbReference type="EMBL" id="CAG8646446.1"/>
    </source>
</evidence>
<comment type="caution">
    <text evidence="1">The sequence shown here is derived from an EMBL/GenBank/DDBJ whole genome shotgun (WGS) entry which is preliminary data.</text>
</comment>
<accession>A0ACA9NB29</accession>
<evidence type="ECO:0000313" key="2">
    <source>
        <dbReference type="Proteomes" id="UP000789860"/>
    </source>
</evidence>
<keyword evidence="2" id="KW-1185">Reference proteome</keyword>
<reference evidence="1" key="1">
    <citation type="submission" date="2021-06" db="EMBL/GenBank/DDBJ databases">
        <authorList>
            <person name="Kallberg Y."/>
            <person name="Tangrot J."/>
            <person name="Rosling A."/>
        </authorList>
    </citation>
    <scope>NUCLEOTIDE SEQUENCE</scope>
    <source>
        <strain evidence="1">AU212A</strain>
    </source>
</reference>
<proteinExistence type="predicted"/>
<protein>
    <submittedName>
        <fullName evidence="1">7263_t:CDS:1</fullName>
    </submittedName>
</protein>
<gene>
    <name evidence="1" type="ORF">SCALOS_LOCUS8508</name>
</gene>
<name>A0ACA9NB29_9GLOM</name>